<dbReference type="Proteomes" id="UP000299102">
    <property type="component" value="Unassembled WGS sequence"/>
</dbReference>
<organism evidence="2 3">
    <name type="scientific">Eumeta variegata</name>
    <name type="common">Bagworm moth</name>
    <name type="synonym">Eumeta japonica</name>
    <dbReference type="NCBI Taxonomy" id="151549"/>
    <lineage>
        <taxon>Eukaryota</taxon>
        <taxon>Metazoa</taxon>
        <taxon>Ecdysozoa</taxon>
        <taxon>Arthropoda</taxon>
        <taxon>Hexapoda</taxon>
        <taxon>Insecta</taxon>
        <taxon>Pterygota</taxon>
        <taxon>Neoptera</taxon>
        <taxon>Endopterygota</taxon>
        <taxon>Lepidoptera</taxon>
        <taxon>Glossata</taxon>
        <taxon>Ditrysia</taxon>
        <taxon>Tineoidea</taxon>
        <taxon>Psychidae</taxon>
        <taxon>Oiketicinae</taxon>
        <taxon>Eumeta</taxon>
    </lineage>
</organism>
<gene>
    <name evidence="2" type="ORF">EVAR_45998_1</name>
</gene>
<evidence type="ECO:0000313" key="3">
    <source>
        <dbReference type="Proteomes" id="UP000299102"/>
    </source>
</evidence>
<name>A0A4C1X9B4_EUMVA</name>
<dbReference type="EMBL" id="BGZK01000766">
    <property type="protein sequence ID" value="GBP59630.1"/>
    <property type="molecule type" value="Genomic_DNA"/>
</dbReference>
<sequence>MIGRDDGNEAKYLTRLARKRKINTNPKASGGADNHSRFLDAASSPLDKQTSRCWLASALYTPPKRSRRAAGKWVNVLSER</sequence>
<evidence type="ECO:0000256" key="1">
    <source>
        <dbReference type="SAM" id="MobiDB-lite"/>
    </source>
</evidence>
<proteinExistence type="predicted"/>
<dbReference type="AlphaFoldDB" id="A0A4C1X9B4"/>
<accession>A0A4C1X9B4</accession>
<protein>
    <submittedName>
        <fullName evidence="2">Uncharacterized protein</fullName>
    </submittedName>
</protein>
<evidence type="ECO:0000313" key="2">
    <source>
        <dbReference type="EMBL" id="GBP59630.1"/>
    </source>
</evidence>
<comment type="caution">
    <text evidence="2">The sequence shown here is derived from an EMBL/GenBank/DDBJ whole genome shotgun (WGS) entry which is preliminary data.</text>
</comment>
<reference evidence="2 3" key="1">
    <citation type="journal article" date="2019" name="Commun. Biol.">
        <title>The bagworm genome reveals a unique fibroin gene that provides high tensile strength.</title>
        <authorList>
            <person name="Kono N."/>
            <person name="Nakamura H."/>
            <person name="Ohtoshi R."/>
            <person name="Tomita M."/>
            <person name="Numata K."/>
            <person name="Arakawa K."/>
        </authorList>
    </citation>
    <scope>NUCLEOTIDE SEQUENCE [LARGE SCALE GENOMIC DNA]</scope>
</reference>
<feature type="region of interest" description="Disordered" evidence="1">
    <location>
        <begin position="19"/>
        <end position="47"/>
    </location>
</feature>
<keyword evidence="3" id="KW-1185">Reference proteome</keyword>